<name>A0A061D865_BABBI</name>
<evidence type="ECO:0000313" key="10">
    <source>
        <dbReference type="Proteomes" id="UP000033188"/>
    </source>
</evidence>
<evidence type="ECO:0000256" key="6">
    <source>
        <dbReference type="ARBA" id="ARBA00023157"/>
    </source>
</evidence>
<dbReference type="GO" id="GO:0005886">
    <property type="term" value="C:plasma membrane"/>
    <property type="evidence" value="ECO:0007669"/>
    <property type="project" value="UniProtKB-SubCell"/>
</dbReference>
<evidence type="ECO:0000256" key="1">
    <source>
        <dbReference type="ARBA" id="ARBA00004236"/>
    </source>
</evidence>
<keyword evidence="5" id="KW-0472">Membrane</keyword>
<dbReference type="GO" id="GO:0009986">
    <property type="term" value="C:cell surface"/>
    <property type="evidence" value="ECO:0007669"/>
    <property type="project" value="UniProtKB-SubCell"/>
</dbReference>
<comment type="subcellular location">
    <subcellularLocation>
        <location evidence="1">Cell membrane</location>
    </subcellularLocation>
    <subcellularLocation>
        <location evidence="2">Cell surface</location>
    </subcellularLocation>
</comment>
<dbReference type="PROSITE" id="PS51701">
    <property type="entry name" value="6_CYS"/>
    <property type="match status" value="1"/>
</dbReference>
<keyword evidence="6" id="KW-1015">Disulfide bond</keyword>
<dbReference type="KEGG" id="bbig:BBBOND_0102440"/>
<evidence type="ECO:0000259" key="8">
    <source>
        <dbReference type="PROSITE" id="PS51701"/>
    </source>
</evidence>
<keyword evidence="10" id="KW-1185">Reference proteome</keyword>
<dbReference type="EMBL" id="LK391707">
    <property type="protein sequence ID" value="CDR93915.1"/>
    <property type="molecule type" value="Genomic_DNA"/>
</dbReference>
<dbReference type="OrthoDB" id="365660at2759"/>
<feature type="domain" description="6-Cys" evidence="8">
    <location>
        <begin position="822"/>
        <end position="952"/>
    </location>
</feature>
<keyword evidence="4" id="KW-0732">Signal</keyword>
<dbReference type="Pfam" id="PF07422">
    <property type="entry name" value="s48_45"/>
    <property type="match status" value="1"/>
</dbReference>
<reference evidence="10" key="1">
    <citation type="journal article" date="2014" name="Nucleic Acids Res.">
        <title>The evolutionary dynamics of variant antigen genes in Babesia reveal a history of genomic innovation underlying host-parasite interaction.</title>
        <authorList>
            <person name="Jackson A.P."/>
            <person name="Otto T.D."/>
            <person name="Darby A."/>
            <person name="Ramaprasad A."/>
            <person name="Xia D."/>
            <person name="Echaide I.E."/>
            <person name="Farber M."/>
            <person name="Gahlot S."/>
            <person name="Gamble J."/>
            <person name="Gupta D."/>
            <person name="Gupta Y."/>
            <person name="Jackson L."/>
            <person name="Malandrin L."/>
            <person name="Malas T.B."/>
            <person name="Moussa E."/>
            <person name="Nair M."/>
            <person name="Reid A.J."/>
            <person name="Sanders M."/>
            <person name="Sharma J."/>
            <person name="Tracey A."/>
            <person name="Quail M.A."/>
            <person name="Weir W."/>
            <person name="Wastling J.M."/>
            <person name="Hall N."/>
            <person name="Willadsen P."/>
            <person name="Lingelbach K."/>
            <person name="Shiels B."/>
            <person name="Tait A."/>
            <person name="Berriman M."/>
            <person name="Allred D.R."/>
            <person name="Pain A."/>
        </authorList>
    </citation>
    <scope>NUCLEOTIDE SEQUENCE [LARGE SCALE GENOMIC DNA]</scope>
    <source>
        <strain evidence="10">Bond</strain>
    </source>
</reference>
<dbReference type="RefSeq" id="XP_012766101.1">
    <property type="nucleotide sequence ID" value="XM_012910647.1"/>
</dbReference>
<gene>
    <name evidence="9" type="ORF">BBBOND_0102440</name>
</gene>
<dbReference type="GeneID" id="24562456"/>
<dbReference type="Gene3D" id="2.60.40.2860">
    <property type="match status" value="1"/>
</dbReference>
<dbReference type="VEuPathDB" id="PiroplasmaDB:BBBOND_0102440"/>
<protein>
    <recommendedName>
        <fullName evidence="8">6-Cys domain-containing protein</fullName>
    </recommendedName>
</protein>
<organism evidence="9 10">
    <name type="scientific">Babesia bigemina</name>
    <dbReference type="NCBI Taxonomy" id="5866"/>
    <lineage>
        <taxon>Eukaryota</taxon>
        <taxon>Sar</taxon>
        <taxon>Alveolata</taxon>
        <taxon>Apicomplexa</taxon>
        <taxon>Aconoidasida</taxon>
        <taxon>Piroplasmida</taxon>
        <taxon>Babesiidae</taxon>
        <taxon>Babesia</taxon>
    </lineage>
</organism>
<dbReference type="Proteomes" id="UP000033188">
    <property type="component" value="Chromosome 1"/>
</dbReference>
<evidence type="ECO:0000313" key="9">
    <source>
        <dbReference type="EMBL" id="CDR93915.1"/>
    </source>
</evidence>
<keyword evidence="3" id="KW-1003">Cell membrane</keyword>
<dbReference type="AlphaFoldDB" id="A0A061D865"/>
<sequence>MAKILRAASVICAVLFNWTGVIDAYICNFSRPYDLLRRNAVVRCDMDVSILSSATAICPRRVDDAEYVWHPQPTSDGHPHIETYVNVNGSLRSTGISDVVITENQISFISVESNQLQTKLQFNFPSHELFTVIDRRLIFICGPRDLVLSDTMQRHIYGLKDTYNMDLLPWSSSAPLVEELKEMRKGFGLFLVNIGHSHLPLQGCGSRTSALFSPDNVVTENSFTGTRSCVADPRLRAPIGFVCEGRIEPNDCMKSLINQNDEVVPAPEPHKYWQFDNYMPWVVAQYFDQLALPPFTGECRCIDPETGQVKARIEIRSNTEYVCDITQKVFLHRTNPIPGPWCSVVLHPGSTLTIKVPIQKVYRKSFDGSPTVSFSQMMSLYAFETAFLPKDLMTLRQLQTIYNLASYDEIPYTQTLVGDALELDVSQISRGLVKLKYHMGRPLALRREHNSFLYHWTVRSRNVNIHESISAAINVAFAFTHHYHAVGCDRGPQNLFAPSISKLFCSTKRWGNGIGETYECTYDLTMGILWAGIHCKPDEELLPSNCDSAVYDFYSNGAVPLPTTVQHATAIRILGFQTLGFKDHNAPTSIGCICVDQSGYEKSRLIFETNDYAGRRYTVNDGELINISHSYRLLPWHEIGLTGGLPTSPEYLVLNNVSQEVITLRGGKVLFVRCSVAHGAHEDVNDDNIRPMWLPASFRTSHYITMQTPDGPEFVLAAHSDSIATTPGGFEVFTIISTARNYELGIKSSRKAVIVSKDPLHTHEVPMTFVCVKTPEQSDFSVVTGDALTSGEDVQRNVRKIESPHGYKWNVVKIKLKITDPYMHGCGVTYESANLFKPETPPIYDFHGRQIGCTIDLQAAKEAAFYCPAPYVFDPPNCFYQVSVNGEVKNISYVSTSLVPSRTNHFVTLKLNGNRVGPGEELRQSPPLECRCITIKGVVLSTIQIENYYSKEWVAQM</sequence>
<keyword evidence="7" id="KW-0325">Glycoprotein</keyword>
<proteinExistence type="predicted"/>
<dbReference type="InterPro" id="IPR038160">
    <property type="entry name" value="6_CYS_dom_sf"/>
</dbReference>
<evidence type="ECO:0000256" key="5">
    <source>
        <dbReference type="ARBA" id="ARBA00023136"/>
    </source>
</evidence>
<evidence type="ECO:0000256" key="3">
    <source>
        <dbReference type="ARBA" id="ARBA00022475"/>
    </source>
</evidence>
<evidence type="ECO:0000256" key="2">
    <source>
        <dbReference type="ARBA" id="ARBA00004241"/>
    </source>
</evidence>
<accession>A0A061D865</accession>
<evidence type="ECO:0000256" key="7">
    <source>
        <dbReference type="ARBA" id="ARBA00023180"/>
    </source>
</evidence>
<evidence type="ECO:0000256" key="4">
    <source>
        <dbReference type="ARBA" id="ARBA00022729"/>
    </source>
</evidence>
<dbReference type="InterPro" id="IPR010884">
    <property type="entry name" value="6_CYS_dom"/>
</dbReference>